<dbReference type="InterPro" id="IPR001932">
    <property type="entry name" value="PPM-type_phosphatase-like_dom"/>
</dbReference>
<accession>A0A450UNY0</accession>
<dbReference type="Gene3D" id="3.60.40.10">
    <property type="entry name" value="PPM-type phosphatase domain"/>
    <property type="match status" value="1"/>
</dbReference>
<dbReference type="SUPFAM" id="SSF81606">
    <property type="entry name" value="PP2C-like"/>
    <property type="match status" value="1"/>
</dbReference>
<dbReference type="CDD" id="cd00143">
    <property type="entry name" value="PP2Cc"/>
    <property type="match status" value="1"/>
</dbReference>
<gene>
    <name evidence="3" type="ORF">BECKLFY1418B_GA0070995_105513</name>
</gene>
<dbReference type="SMART" id="SM00332">
    <property type="entry name" value="PP2Cc"/>
    <property type="match status" value="1"/>
</dbReference>
<evidence type="ECO:0000313" key="3">
    <source>
        <dbReference type="EMBL" id="VFJ94219.1"/>
    </source>
</evidence>
<dbReference type="SMART" id="SM00331">
    <property type="entry name" value="PP2C_SIG"/>
    <property type="match status" value="1"/>
</dbReference>
<dbReference type="InterPro" id="IPR036457">
    <property type="entry name" value="PPM-type-like_dom_sf"/>
</dbReference>
<evidence type="ECO:0000259" key="2">
    <source>
        <dbReference type="PROSITE" id="PS51746"/>
    </source>
</evidence>
<reference evidence="3" key="1">
    <citation type="submission" date="2019-02" db="EMBL/GenBank/DDBJ databases">
        <authorList>
            <person name="Gruber-Vodicka R. H."/>
            <person name="Seah K. B. B."/>
        </authorList>
    </citation>
    <scope>NUCLEOTIDE SEQUENCE</scope>
    <source>
        <strain evidence="3">BECK_M7</strain>
    </source>
</reference>
<organism evidence="3">
    <name type="scientific">Candidatus Kentrum sp. LFY</name>
    <dbReference type="NCBI Taxonomy" id="2126342"/>
    <lineage>
        <taxon>Bacteria</taxon>
        <taxon>Pseudomonadati</taxon>
        <taxon>Pseudomonadota</taxon>
        <taxon>Gammaproteobacteria</taxon>
        <taxon>Candidatus Kentrum</taxon>
    </lineage>
</organism>
<proteinExistence type="predicted"/>
<dbReference type="PROSITE" id="PS51746">
    <property type="entry name" value="PPM_2"/>
    <property type="match status" value="1"/>
</dbReference>
<dbReference type="Pfam" id="PF13672">
    <property type="entry name" value="PP2C_2"/>
    <property type="match status" value="1"/>
</dbReference>
<protein>
    <submittedName>
        <fullName evidence="3">Serine/threonine protein phosphatase PrpC</fullName>
    </submittedName>
</protein>
<sequence>MPFWSPLRKRIMFSFRSFMRRNPVAPCRHDHVTTSSRGGRSSNQDAHGTFGFGDSGMGWIVADGLGGHSGGEIASRTAVDTLSAYFRTPAGGGKEALSRQGLDSASRSAQSAIVARQRQQQPQYSRMGTTVVILVSDGVTARWAHLGDSRIYRFRDGHVAAQSCDHSVPYRLYLAGEITQAEIRTHEERNLLLRSLGDEGGWGPDISEPVPLRPQDAFLLCSDGFWQYVLEAEMEDDLSASTTARDWMDKMTARLRARVHGGHDNYTATAIRIRPGGTT</sequence>
<evidence type="ECO:0000256" key="1">
    <source>
        <dbReference type="SAM" id="MobiDB-lite"/>
    </source>
</evidence>
<dbReference type="AlphaFoldDB" id="A0A450UNY0"/>
<dbReference type="EMBL" id="CAADFF010000055">
    <property type="protein sequence ID" value="VFJ94219.1"/>
    <property type="molecule type" value="Genomic_DNA"/>
</dbReference>
<name>A0A450UNY0_9GAMM</name>
<feature type="region of interest" description="Disordered" evidence="1">
    <location>
        <begin position="29"/>
        <end position="48"/>
    </location>
</feature>
<feature type="compositionally biased region" description="Polar residues" evidence="1">
    <location>
        <begin position="33"/>
        <end position="46"/>
    </location>
</feature>
<feature type="domain" description="PPM-type phosphatase" evidence="2">
    <location>
        <begin position="30"/>
        <end position="273"/>
    </location>
</feature>